<reference evidence="4 5" key="1">
    <citation type="submission" date="2016-08" db="EMBL/GenBank/DDBJ databases">
        <title>Whole genome sequence of Pseudomonas graminis strain UASWS1507, a potential biological control agent for agriculture.</title>
        <authorList>
            <person name="Crovadore J."/>
            <person name="Calmin G."/>
            <person name="Chablais R."/>
            <person name="Cochard B."/>
            <person name="Lefort F."/>
        </authorList>
    </citation>
    <scope>NUCLEOTIDE SEQUENCE [LARGE SCALE GENOMIC DNA]</scope>
    <source>
        <strain evidence="4 5">UASWS1507</strain>
    </source>
</reference>
<accession>A0A1C2DMK7</accession>
<dbReference type="RefSeq" id="WP_065991351.1">
    <property type="nucleotide sequence ID" value="NZ_MDEN01000066.1"/>
</dbReference>
<sequence>MASTYATSAALGNASPFRVSWGSVFAGAAITLVTYLVLSVLGTAIGAGALDPMAQGNPLSGFGRGAGAWLFISTLVAIAAGAWVSGRTAPDRGGLHGLLSWTVSTLLTTWLIASLAGSLVGTAGNIAGKGLSLAADGVAAAAPGVGQSIKQQLDKNGISLDWDSLKSQLDTTLKQSGKPELDPSKLDQKADVAGADAKQTAEQASTDPAQAGDQLKQWFDRVQKAGEPALNAADKDALVNIVAARTGKSKAEAQQIVDNYAQAYQQAAAKVAELKAQAEQQAREAADVAAKQVSKAAWGTFFMLIIGAALSFGLARYALSSRPRLLLETV</sequence>
<feature type="transmembrane region" description="Helical" evidence="3">
    <location>
        <begin position="98"/>
        <end position="120"/>
    </location>
</feature>
<feature type="coiled-coil region" evidence="1">
    <location>
        <begin position="250"/>
        <end position="291"/>
    </location>
</feature>
<feature type="region of interest" description="Disordered" evidence="2">
    <location>
        <begin position="173"/>
        <end position="212"/>
    </location>
</feature>
<evidence type="ECO:0000313" key="5">
    <source>
        <dbReference type="Proteomes" id="UP000095143"/>
    </source>
</evidence>
<evidence type="ECO:0000256" key="3">
    <source>
        <dbReference type="SAM" id="Phobius"/>
    </source>
</evidence>
<protein>
    <recommendedName>
        <fullName evidence="6">Membrane protein, TIGR04086 family</fullName>
    </recommendedName>
</protein>
<keyword evidence="3" id="KW-0812">Transmembrane</keyword>
<organism evidence="4 5">
    <name type="scientific">Pseudomonas graminis</name>
    <dbReference type="NCBI Taxonomy" id="158627"/>
    <lineage>
        <taxon>Bacteria</taxon>
        <taxon>Pseudomonadati</taxon>
        <taxon>Pseudomonadota</taxon>
        <taxon>Gammaproteobacteria</taxon>
        <taxon>Pseudomonadales</taxon>
        <taxon>Pseudomonadaceae</taxon>
        <taxon>Pseudomonas</taxon>
    </lineage>
</organism>
<evidence type="ECO:0000256" key="2">
    <source>
        <dbReference type="SAM" id="MobiDB-lite"/>
    </source>
</evidence>
<dbReference type="Proteomes" id="UP000095143">
    <property type="component" value="Unassembled WGS sequence"/>
</dbReference>
<dbReference type="OrthoDB" id="2154696at2"/>
<dbReference type="AlphaFoldDB" id="A0A1C2DMK7"/>
<keyword evidence="1" id="KW-0175">Coiled coil</keyword>
<keyword evidence="3" id="KW-1133">Transmembrane helix</keyword>
<evidence type="ECO:0000313" key="4">
    <source>
        <dbReference type="EMBL" id="OCX16000.1"/>
    </source>
</evidence>
<name>A0A1C2DMK7_9PSED</name>
<feature type="transmembrane region" description="Helical" evidence="3">
    <location>
        <begin position="301"/>
        <end position="319"/>
    </location>
</feature>
<feature type="transmembrane region" description="Helical" evidence="3">
    <location>
        <begin position="20"/>
        <end position="45"/>
    </location>
</feature>
<evidence type="ECO:0008006" key="6">
    <source>
        <dbReference type="Google" id="ProtNLM"/>
    </source>
</evidence>
<evidence type="ECO:0000256" key="1">
    <source>
        <dbReference type="SAM" id="Coils"/>
    </source>
</evidence>
<gene>
    <name evidence="4" type="ORF">BBI10_20015</name>
</gene>
<comment type="caution">
    <text evidence="4">The sequence shown here is derived from an EMBL/GenBank/DDBJ whole genome shotgun (WGS) entry which is preliminary data.</text>
</comment>
<keyword evidence="3" id="KW-0472">Membrane</keyword>
<proteinExistence type="predicted"/>
<dbReference type="EMBL" id="MDEN01000066">
    <property type="protein sequence ID" value="OCX16000.1"/>
    <property type="molecule type" value="Genomic_DNA"/>
</dbReference>
<feature type="transmembrane region" description="Helical" evidence="3">
    <location>
        <begin position="66"/>
        <end position="86"/>
    </location>
</feature>
<feature type="compositionally biased region" description="Basic and acidic residues" evidence="2">
    <location>
        <begin position="177"/>
        <end position="190"/>
    </location>
</feature>